<protein>
    <submittedName>
        <fullName evidence="1">Uncharacterized protein</fullName>
    </submittedName>
</protein>
<gene>
    <name evidence="1" type="ORF">MBOU_50060</name>
</gene>
<dbReference type="Proteomes" id="UP000465360">
    <property type="component" value="Unassembled WGS sequence"/>
</dbReference>
<evidence type="ECO:0000313" key="1">
    <source>
        <dbReference type="EMBL" id="GFG92964.1"/>
    </source>
</evidence>
<comment type="caution">
    <text evidence="1">The sequence shown here is derived from an EMBL/GenBank/DDBJ whole genome shotgun (WGS) entry which is preliminary data.</text>
</comment>
<keyword evidence="2" id="KW-1185">Reference proteome</keyword>
<dbReference type="EMBL" id="BLKZ01000001">
    <property type="protein sequence ID" value="GFG92964.1"/>
    <property type="molecule type" value="Genomic_DNA"/>
</dbReference>
<dbReference type="AlphaFoldDB" id="A0A7I9YW81"/>
<evidence type="ECO:0000313" key="2">
    <source>
        <dbReference type="Proteomes" id="UP000465360"/>
    </source>
</evidence>
<name>A0A7I9YW81_MYCBU</name>
<accession>A0A7I9YW81</accession>
<organism evidence="1 2">
    <name type="scientific">Mycobacterium bourgelatii</name>
    <dbReference type="NCBI Taxonomy" id="1273442"/>
    <lineage>
        <taxon>Bacteria</taxon>
        <taxon>Bacillati</taxon>
        <taxon>Actinomycetota</taxon>
        <taxon>Actinomycetes</taxon>
        <taxon>Mycobacteriales</taxon>
        <taxon>Mycobacteriaceae</taxon>
        <taxon>Mycobacterium</taxon>
    </lineage>
</organism>
<proteinExistence type="predicted"/>
<reference evidence="1 2" key="1">
    <citation type="journal article" date="2019" name="Emerg. Microbes Infect.">
        <title>Comprehensive subspecies identification of 175 nontuberculous mycobacteria species based on 7547 genomic profiles.</title>
        <authorList>
            <person name="Matsumoto Y."/>
            <person name="Kinjo T."/>
            <person name="Motooka D."/>
            <person name="Nabeya D."/>
            <person name="Jung N."/>
            <person name="Uechi K."/>
            <person name="Horii T."/>
            <person name="Iida T."/>
            <person name="Fujita J."/>
            <person name="Nakamura S."/>
        </authorList>
    </citation>
    <scope>NUCLEOTIDE SEQUENCE [LARGE SCALE GENOMIC DNA]</scope>
    <source>
        <strain evidence="1 2">JCM 30725</strain>
    </source>
</reference>
<sequence length="72" mass="8007">MPEAAQGTDYRLTLRVENLRLGHHMHDHPGHRRSSSVLITPPSGVRLDALEALGKGFSPTLPARSQETRINR</sequence>